<accession>A0A812X0J9</accession>
<feature type="transmembrane region" description="Helical" evidence="7">
    <location>
        <begin position="216"/>
        <end position="236"/>
    </location>
</feature>
<proteinExistence type="predicted"/>
<feature type="region of interest" description="Disordered" evidence="6">
    <location>
        <begin position="358"/>
        <end position="403"/>
    </location>
</feature>
<feature type="compositionally biased region" description="Polar residues" evidence="6">
    <location>
        <begin position="373"/>
        <end position="397"/>
    </location>
</feature>
<evidence type="ECO:0000256" key="7">
    <source>
        <dbReference type="SAM" id="Phobius"/>
    </source>
</evidence>
<protein>
    <recommendedName>
        <fullName evidence="13">Neurotransmitter-gated ion-channel ligand-binding domain-containing protein</fullName>
    </recommendedName>
</protein>
<dbReference type="GO" id="GO:0004888">
    <property type="term" value="F:transmembrane signaling receptor activity"/>
    <property type="evidence" value="ECO:0007669"/>
    <property type="project" value="InterPro"/>
</dbReference>
<dbReference type="SUPFAM" id="SSF90112">
    <property type="entry name" value="Neurotransmitter-gated ion-channel transmembrane pore"/>
    <property type="match status" value="1"/>
</dbReference>
<organism evidence="11 12">
    <name type="scientific">Symbiodinium pilosum</name>
    <name type="common">Dinoflagellate</name>
    <dbReference type="NCBI Taxonomy" id="2952"/>
    <lineage>
        <taxon>Eukaryota</taxon>
        <taxon>Sar</taxon>
        <taxon>Alveolata</taxon>
        <taxon>Dinophyceae</taxon>
        <taxon>Suessiales</taxon>
        <taxon>Symbiodiniaceae</taxon>
        <taxon>Symbiodinium</taxon>
    </lineage>
</organism>
<dbReference type="InterPro" id="IPR036719">
    <property type="entry name" value="Neuro-gated_channel_TM_sf"/>
</dbReference>
<dbReference type="GO" id="GO:0005230">
    <property type="term" value="F:extracellular ligand-gated monoatomic ion channel activity"/>
    <property type="evidence" value="ECO:0007669"/>
    <property type="project" value="InterPro"/>
</dbReference>
<name>A0A812X0J9_SYMPI</name>
<evidence type="ECO:0000313" key="12">
    <source>
        <dbReference type="Proteomes" id="UP000649617"/>
    </source>
</evidence>
<keyword evidence="2 7" id="KW-0812">Transmembrane</keyword>
<dbReference type="Gene3D" id="1.20.58.390">
    <property type="entry name" value="Neurotransmitter-gated ion-channel transmembrane domain"/>
    <property type="match status" value="1"/>
</dbReference>
<comment type="subcellular location">
    <subcellularLocation>
        <location evidence="1">Membrane</location>
        <topology evidence="1">Multi-pass membrane protein</topology>
    </subcellularLocation>
</comment>
<evidence type="ECO:0008006" key="13">
    <source>
        <dbReference type="Google" id="ProtNLM"/>
    </source>
</evidence>
<dbReference type="Pfam" id="PF02931">
    <property type="entry name" value="Neur_chan_LBD"/>
    <property type="match status" value="1"/>
</dbReference>
<feature type="coiled-coil region" evidence="5">
    <location>
        <begin position="301"/>
        <end position="335"/>
    </location>
</feature>
<evidence type="ECO:0000259" key="9">
    <source>
        <dbReference type="Pfam" id="PF02931"/>
    </source>
</evidence>
<evidence type="ECO:0000256" key="8">
    <source>
        <dbReference type="SAM" id="SignalP"/>
    </source>
</evidence>
<feature type="signal peptide" evidence="8">
    <location>
        <begin position="1"/>
        <end position="19"/>
    </location>
</feature>
<feature type="transmembrane region" description="Helical" evidence="7">
    <location>
        <begin position="280"/>
        <end position="302"/>
    </location>
</feature>
<evidence type="ECO:0000256" key="1">
    <source>
        <dbReference type="ARBA" id="ARBA00004141"/>
    </source>
</evidence>
<dbReference type="InterPro" id="IPR038050">
    <property type="entry name" value="Neuro_actylchol_rec"/>
</dbReference>
<feature type="domain" description="Neurotransmitter-gated ion-channel ligand-binding" evidence="9">
    <location>
        <begin position="39"/>
        <end position="124"/>
    </location>
</feature>
<evidence type="ECO:0000256" key="2">
    <source>
        <dbReference type="ARBA" id="ARBA00022692"/>
    </source>
</evidence>
<evidence type="ECO:0000256" key="5">
    <source>
        <dbReference type="SAM" id="Coils"/>
    </source>
</evidence>
<dbReference type="AlphaFoldDB" id="A0A812X0J9"/>
<reference evidence="11" key="1">
    <citation type="submission" date="2021-02" db="EMBL/GenBank/DDBJ databases">
        <authorList>
            <person name="Dougan E. K."/>
            <person name="Rhodes N."/>
            <person name="Thang M."/>
            <person name="Chan C."/>
        </authorList>
    </citation>
    <scope>NUCLEOTIDE SEQUENCE</scope>
</reference>
<keyword evidence="3 7" id="KW-1133">Transmembrane helix</keyword>
<comment type="caution">
    <text evidence="11">The sequence shown here is derived from an EMBL/GenBank/DDBJ whole genome shotgun (WGS) entry which is preliminary data.</text>
</comment>
<gene>
    <name evidence="11" type="ORF">SPIL2461_LOCUS19707</name>
</gene>
<sequence>MKISWWLKCFLLPLSSVVCKECEGPRHALEFEQKVIRGKGYEKSMPPNFASKADPVDVQVQFYFASFDGVDEQHESVSVTGYLRTWWMDPRLAFATNSTDSCVEALTVPGDMPWIPKLHIYNSIKLLACTVACAEGETTRSIRIRPRHGSPEKYMNSILGTGVAVVGDRMYSPTWFIEGEQQILNPGIRTAHYWPDLGGYTDIIFLPFQFSRRPGYLTRMVLVPSWLFLIVSYTGFFIDPKAAPARAAVALLPILIMRSLQGFVFSKIPEVATCVWLIDYLLSSMIMCCYAAVHLAIVQLILNWEDKADKNQDRLRKVEQTARKLIKESNDKEKLVALLLDDYVPKKMGDGTLVSYMANQESEPKRERGLSMSEWSRTSSTKHTATSPMQSWPQSPRTADESTMDPLLEEDPAAIGIKTEEHFALNVRRNTAYSPINKKQTTEGDVEVIRYLLNLWHEEVPEPTATPEMIRKVMTRFNIYMTTNDAASIMCMFLRDKGFDTPGDVSEVRIIFSLFMELLLDIEKYRVRVKPLPWVLTPFSQAAPLSTRLDVGLQIAFPLCVVLHAGVFFSLVGAYPQNPEVGLVADLKSIMLWQ</sequence>
<evidence type="ECO:0000259" key="10">
    <source>
        <dbReference type="Pfam" id="PF02932"/>
    </source>
</evidence>
<dbReference type="InterPro" id="IPR006202">
    <property type="entry name" value="Neur_chan_lig-bd"/>
</dbReference>
<dbReference type="InterPro" id="IPR006201">
    <property type="entry name" value="Neur_channel"/>
</dbReference>
<keyword evidence="8" id="KW-0732">Signal</keyword>
<feature type="chain" id="PRO_5032275790" description="Neurotransmitter-gated ion-channel ligand-binding domain-containing protein" evidence="8">
    <location>
        <begin position="20"/>
        <end position="594"/>
    </location>
</feature>
<dbReference type="EMBL" id="CAJNIZ010044784">
    <property type="protein sequence ID" value="CAE7700920.1"/>
    <property type="molecule type" value="Genomic_DNA"/>
</dbReference>
<dbReference type="Pfam" id="PF02932">
    <property type="entry name" value="Neur_chan_memb"/>
    <property type="match status" value="1"/>
</dbReference>
<evidence type="ECO:0000256" key="3">
    <source>
        <dbReference type="ARBA" id="ARBA00022989"/>
    </source>
</evidence>
<keyword evidence="5" id="KW-0175">Coiled coil</keyword>
<dbReference type="OrthoDB" id="407674at2759"/>
<dbReference type="GO" id="GO:0016020">
    <property type="term" value="C:membrane"/>
    <property type="evidence" value="ECO:0007669"/>
    <property type="project" value="UniProtKB-SubCell"/>
</dbReference>
<dbReference type="PANTHER" id="PTHR18945">
    <property type="entry name" value="NEUROTRANSMITTER GATED ION CHANNEL"/>
    <property type="match status" value="1"/>
</dbReference>
<keyword evidence="12" id="KW-1185">Reference proteome</keyword>
<evidence type="ECO:0000256" key="4">
    <source>
        <dbReference type="ARBA" id="ARBA00023136"/>
    </source>
</evidence>
<feature type="transmembrane region" description="Helical" evidence="7">
    <location>
        <begin position="248"/>
        <end position="268"/>
    </location>
</feature>
<keyword evidence="4 7" id="KW-0472">Membrane</keyword>
<dbReference type="Gene3D" id="2.70.170.10">
    <property type="entry name" value="Neurotransmitter-gated ion-channel ligand-binding domain"/>
    <property type="match status" value="1"/>
</dbReference>
<dbReference type="SUPFAM" id="SSF63712">
    <property type="entry name" value="Nicotinic receptor ligand binding domain-like"/>
    <property type="match status" value="1"/>
</dbReference>
<feature type="transmembrane region" description="Helical" evidence="7">
    <location>
        <begin position="555"/>
        <end position="575"/>
    </location>
</feature>
<dbReference type="Proteomes" id="UP000649617">
    <property type="component" value="Unassembled WGS sequence"/>
</dbReference>
<evidence type="ECO:0000313" key="11">
    <source>
        <dbReference type="EMBL" id="CAE7700920.1"/>
    </source>
</evidence>
<feature type="domain" description="Neurotransmitter-gated ion-channel transmembrane" evidence="10">
    <location>
        <begin position="222"/>
        <end position="408"/>
    </location>
</feature>
<dbReference type="InterPro" id="IPR036734">
    <property type="entry name" value="Neur_chan_lig-bd_sf"/>
</dbReference>
<evidence type="ECO:0000256" key="6">
    <source>
        <dbReference type="SAM" id="MobiDB-lite"/>
    </source>
</evidence>
<dbReference type="InterPro" id="IPR006029">
    <property type="entry name" value="Neurotrans-gated_channel_TM"/>
</dbReference>